<dbReference type="InterPro" id="IPR000836">
    <property type="entry name" value="PRTase_dom"/>
</dbReference>
<dbReference type="EMBL" id="FLZR02000007">
    <property type="protein sequence ID" value="VUZ99602.1"/>
    <property type="molecule type" value="Genomic_DNA"/>
</dbReference>
<organism evidence="2">
    <name type="scientific">Plasmodium vivax</name>
    <name type="common">malaria parasite P. vivax</name>
    <dbReference type="NCBI Taxonomy" id="5855"/>
    <lineage>
        <taxon>Eukaryota</taxon>
        <taxon>Sar</taxon>
        <taxon>Alveolata</taxon>
        <taxon>Apicomplexa</taxon>
        <taxon>Aconoidasida</taxon>
        <taxon>Haemosporida</taxon>
        <taxon>Plasmodiidae</taxon>
        <taxon>Plasmodium</taxon>
        <taxon>Plasmodium (Plasmodium)</taxon>
    </lineage>
</organism>
<keyword evidence="1" id="KW-1133">Transmembrane helix</keyword>
<dbReference type="Pfam" id="PF12420">
    <property type="entry name" value="DUF3671"/>
    <property type="match status" value="1"/>
</dbReference>
<feature type="transmembrane region" description="Helical" evidence="1">
    <location>
        <begin position="126"/>
        <end position="144"/>
    </location>
</feature>
<dbReference type="InterPro" id="IPR022139">
    <property type="entry name" value="Fam-L/Fam-M-like_plasmodium"/>
</dbReference>
<dbReference type="Proteomes" id="UP000220605">
    <property type="component" value="Unassembled WGS sequence"/>
</dbReference>
<keyword evidence="1" id="KW-0472">Membrane</keyword>
<keyword evidence="1" id="KW-0812">Transmembrane</keyword>
<evidence type="ECO:0000313" key="2">
    <source>
        <dbReference type="EMBL" id="VUZ99602.1"/>
    </source>
</evidence>
<sequence length="148" mass="17486">MLNKWESRLDICFKRYLSEYEGETEIDKTGLYKNSPYDIGGKRTIIYDDSISTYANLKNRDSIKLKLYKTGYKHRYAKKKGLSKLDCYCEKKLFDKIDDINKVSEKMHNDKKRLIKKILKKHCKGVIILTSILLIGLIIHIYLLEIML</sequence>
<dbReference type="CDD" id="cd06223">
    <property type="entry name" value="PRTases_typeI"/>
    <property type="match status" value="1"/>
</dbReference>
<dbReference type="AlphaFoldDB" id="A0A565A504"/>
<dbReference type="OrthoDB" id="10554918at2759"/>
<protein>
    <submittedName>
        <fullName evidence="2">Uncharacterized protein</fullName>
    </submittedName>
</protein>
<reference evidence="2" key="1">
    <citation type="submission" date="2016-07" db="EMBL/GenBank/DDBJ databases">
        <authorList>
            <consortium name="Pathogen Informatics"/>
        </authorList>
    </citation>
    <scope>NUCLEOTIDE SEQUENCE</scope>
</reference>
<dbReference type="VEuPathDB" id="PlasmoDB:PVP01_0003170"/>
<name>A0A565A504_PLAVI</name>
<gene>
    <name evidence="2" type="ORF">PVP01_0003170</name>
</gene>
<proteinExistence type="predicted"/>
<evidence type="ECO:0000256" key="1">
    <source>
        <dbReference type="SAM" id="Phobius"/>
    </source>
</evidence>
<accession>A0A565A504</accession>